<name>A0A9P0KRZ5_ACAOB</name>
<proteinExistence type="predicted"/>
<reference evidence="1" key="1">
    <citation type="submission" date="2022-03" db="EMBL/GenBank/DDBJ databases">
        <authorList>
            <person name="Sayadi A."/>
        </authorList>
    </citation>
    <scope>NUCLEOTIDE SEQUENCE</scope>
</reference>
<dbReference type="OrthoDB" id="6743767at2759"/>
<comment type="caution">
    <text evidence="1">The sequence shown here is derived from an EMBL/GenBank/DDBJ whole genome shotgun (WGS) entry which is preliminary data.</text>
</comment>
<accession>A0A9P0KRZ5</accession>
<sequence length="295" mass="33095">MRATNVAHTVTLHIAGPQVDAAGMRCLSSTARMSEQMSLSSFSTCPRYCRIISSLSSPPFDSSFCSMDEIILQEALLAPITFLYATDNRFRSSTVSSTSSFATFFIASTISEENKILCEIRYFKGRVGKKDVQEKLKLVVSGNRSCNFEIVKLETATHSVFEYELSSLVAYRDIINIVNHRKGIRENISRSPLEPYDIKYHVEIVSNLKDNFKNRFKDFNGIATVAQFVVLPFMEIDIQQFATSVTQNFSVDIAATEMEVIAFQNDLALKSLVSNTKCIWPSASKDKYSVHVVLP</sequence>
<protein>
    <submittedName>
        <fullName evidence="1">Uncharacterized protein</fullName>
    </submittedName>
</protein>
<organism evidence="1 2">
    <name type="scientific">Acanthoscelides obtectus</name>
    <name type="common">Bean weevil</name>
    <name type="synonym">Bruchus obtectus</name>
    <dbReference type="NCBI Taxonomy" id="200917"/>
    <lineage>
        <taxon>Eukaryota</taxon>
        <taxon>Metazoa</taxon>
        <taxon>Ecdysozoa</taxon>
        <taxon>Arthropoda</taxon>
        <taxon>Hexapoda</taxon>
        <taxon>Insecta</taxon>
        <taxon>Pterygota</taxon>
        <taxon>Neoptera</taxon>
        <taxon>Endopterygota</taxon>
        <taxon>Coleoptera</taxon>
        <taxon>Polyphaga</taxon>
        <taxon>Cucujiformia</taxon>
        <taxon>Chrysomeloidea</taxon>
        <taxon>Chrysomelidae</taxon>
        <taxon>Bruchinae</taxon>
        <taxon>Bruchini</taxon>
        <taxon>Acanthoscelides</taxon>
    </lineage>
</organism>
<evidence type="ECO:0000313" key="2">
    <source>
        <dbReference type="Proteomes" id="UP001152888"/>
    </source>
</evidence>
<dbReference type="AlphaFoldDB" id="A0A9P0KRZ5"/>
<dbReference type="EMBL" id="CAKOFQ010006906">
    <property type="protein sequence ID" value="CAH1981226.1"/>
    <property type="molecule type" value="Genomic_DNA"/>
</dbReference>
<gene>
    <name evidence="1" type="ORF">ACAOBT_LOCUS14370</name>
</gene>
<evidence type="ECO:0000313" key="1">
    <source>
        <dbReference type="EMBL" id="CAH1981226.1"/>
    </source>
</evidence>
<keyword evidence="2" id="KW-1185">Reference proteome</keyword>
<dbReference type="Proteomes" id="UP001152888">
    <property type="component" value="Unassembled WGS sequence"/>
</dbReference>